<evidence type="ECO:0000256" key="1">
    <source>
        <dbReference type="ARBA" id="ARBA00004120"/>
    </source>
</evidence>
<dbReference type="AlphaFoldDB" id="A7SJ76"/>
<protein>
    <recommendedName>
        <fullName evidence="12">Rhodanese domain-containing protein</fullName>
    </recommendedName>
</protein>
<accession>A7SJ76</accession>
<keyword evidence="9" id="KW-0966">Cell projection</keyword>
<evidence type="ECO:0000256" key="2">
    <source>
        <dbReference type="ARBA" id="ARBA00004300"/>
    </source>
</evidence>
<comment type="similarity">
    <text evidence="10">Belongs to the CEP41 family.</text>
</comment>
<dbReference type="SMART" id="SM00450">
    <property type="entry name" value="RHOD"/>
    <property type="match status" value="1"/>
</dbReference>
<feature type="non-terminal residue" evidence="13">
    <location>
        <position position="272"/>
    </location>
</feature>
<keyword evidence="8" id="KW-0206">Cytoskeleton</keyword>
<dbReference type="GO" id="GO:0060271">
    <property type="term" value="P:cilium assembly"/>
    <property type="evidence" value="ECO:0000318"/>
    <property type="project" value="GO_Central"/>
</dbReference>
<evidence type="ECO:0000259" key="12">
    <source>
        <dbReference type="PROSITE" id="PS50206"/>
    </source>
</evidence>
<feature type="domain" description="Rhodanese" evidence="12">
    <location>
        <begin position="158"/>
        <end position="255"/>
    </location>
</feature>
<dbReference type="GO" id="GO:0036064">
    <property type="term" value="C:ciliary basal body"/>
    <property type="evidence" value="ECO:0000318"/>
    <property type="project" value="GO_Central"/>
</dbReference>
<dbReference type="EMBL" id="DS469675">
    <property type="protein sequence ID" value="EDO36249.1"/>
    <property type="molecule type" value="Genomic_DNA"/>
</dbReference>
<organism evidence="13 14">
    <name type="scientific">Nematostella vectensis</name>
    <name type="common">Starlet sea anemone</name>
    <dbReference type="NCBI Taxonomy" id="45351"/>
    <lineage>
        <taxon>Eukaryota</taxon>
        <taxon>Metazoa</taxon>
        <taxon>Cnidaria</taxon>
        <taxon>Anthozoa</taxon>
        <taxon>Hexacorallia</taxon>
        <taxon>Actiniaria</taxon>
        <taxon>Edwardsiidae</taxon>
        <taxon>Nematostella</taxon>
    </lineage>
</organism>
<evidence type="ECO:0000256" key="7">
    <source>
        <dbReference type="ARBA" id="ARBA00023069"/>
    </source>
</evidence>
<reference evidence="13 14" key="1">
    <citation type="journal article" date="2007" name="Science">
        <title>Sea anemone genome reveals ancestral eumetazoan gene repertoire and genomic organization.</title>
        <authorList>
            <person name="Putnam N.H."/>
            <person name="Srivastava M."/>
            <person name="Hellsten U."/>
            <person name="Dirks B."/>
            <person name="Chapman J."/>
            <person name="Salamov A."/>
            <person name="Terry A."/>
            <person name="Shapiro H."/>
            <person name="Lindquist E."/>
            <person name="Kapitonov V.V."/>
            <person name="Jurka J."/>
            <person name="Genikhovich G."/>
            <person name="Grigoriev I.V."/>
            <person name="Lucas S.M."/>
            <person name="Steele R.E."/>
            <person name="Finnerty J.R."/>
            <person name="Technau U."/>
            <person name="Martindale M.Q."/>
            <person name="Rokhsar D.S."/>
        </authorList>
    </citation>
    <scope>NUCLEOTIDE SEQUENCE [LARGE SCALE GENOMIC DNA]</scope>
    <source>
        <strain evidence="14">CH2 X CH6</strain>
    </source>
</reference>
<keyword evidence="4" id="KW-0963">Cytoplasm</keyword>
<keyword evidence="5" id="KW-0970">Cilium biogenesis/degradation</keyword>
<dbReference type="CDD" id="cd00158">
    <property type="entry name" value="RHOD"/>
    <property type="match status" value="1"/>
</dbReference>
<evidence type="ECO:0000256" key="6">
    <source>
        <dbReference type="ARBA" id="ARBA00022927"/>
    </source>
</evidence>
<dbReference type="InterPro" id="IPR001763">
    <property type="entry name" value="Rhodanese-like_dom"/>
</dbReference>
<evidence type="ECO:0000256" key="4">
    <source>
        <dbReference type="ARBA" id="ARBA00022490"/>
    </source>
</evidence>
<evidence type="ECO:0000313" key="13">
    <source>
        <dbReference type="EMBL" id="EDO36249.1"/>
    </source>
</evidence>
<dbReference type="HOGENOM" id="CLU_064316_0_0_1"/>
<evidence type="ECO:0000256" key="10">
    <source>
        <dbReference type="ARBA" id="ARBA00038465"/>
    </source>
</evidence>
<dbReference type="Gene3D" id="3.40.250.10">
    <property type="entry name" value="Rhodanese-like domain"/>
    <property type="match status" value="1"/>
</dbReference>
<comment type="subcellular location">
    <subcellularLocation>
        <location evidence="1">Cytoplasm</location>
        <location evidence="1">Cytoskeleton</location>
        <location evidence="1">Cilium basal body</location>
    </subcellularLocation>
    <subcellularLocation>
        <location evidence="2">Cytoplasm</location>
        <location evidence="2">Cytoskeleton</location>
        <location evidence="2">Microtubule organizing center</location>
        <location evidence="2">Centrosome</location>
    </subcellularLocation>
</comment>
<dbReference type="PANTHER" id="PTHR44390:SF1">
    <property type="entry name" value="CENTROSOMAL PROTEIN OF 41 KDA"/>
    <property type="match status" value="1"/>
</dbReference>
<evidence type="ECO:0000256" key="8">
    <source>
        <dbReference type="ARBA" id="ARBA00023212"/>
    </source>
</evidence>
<dbReference type="SUPFAM" id="SSF52821">
    <property type="entry name" value="Rhodanese/Cell cycle control phosphatase"/>
    <property type="match status" value="1"/>
</dbReference>
<keyword evidence="14" id="KW-1185">Reference proteome</keyword>
<dbReference type="InParanoid" id="A7SJ76"/>
<keyword evidence="3" id="KW-0813">Transport</keyword>
<dbReference type="eggNOG" id="ENOG502QR8A">
    <property type="taxonomic scope" value="Eukaryota"/>
</dbReference>
<dbReference type="Pfam" id="PF00581">
    <property type="entry name" value="Rhodanese"/>
    <property type="match status" value="1"/>
</dbReference>
<sequence>KIPENPKYKHVKATVDTGSSVTKYMERIDEIRKNYKFRKDEIFKRMKASTFAQLVKIYSQRTIVPEEKESVEDGENVPPLNLGDDRPATSGTATSRSTLQRCLLFLKMVNSRKKTSSFFFSLIHGVGEIDVKDQDSDHNKSSEMPTETPLSTVAPDVESMPYLLLDLRDKEAFDKCHIIGALHYPSSMLSRSYNYFTKEILIFKNKLGKIIILYDEDERLAAPAATTFVQREVDNVFMLSGGLKVLAKKFAQGMITGTLPASCLPTPPPTRK</sequence>
<dbReference type="OMA" id="EECHIIT"/>
<dbReference type="PhylomeDB" id="A7SJ76"/>
<evidence type="ECO:0000256" key="3">
    <source>
        <dbReference type="ARBA" id="ARBA00022448"/>
    </source>
</evidence>
<dbReference type="InterPro" id="IPR036873">
    <property type="entry name" value="Rhodanese-like_dom_sf"/>
</dbReference>
<dbReference type="PROSITE" id="PS50206">
    <property type="entry name" value="RHODANESE_3"/>
    <property type="match status" value="1"/>
</dbReference>
<evidence type="ECO:0000256" key="5">
    <source>
        <dbReference type="ARBA" id="ARBA00022794"/>
    </source>
</evidence>
<evidence type="ECO:0000256" key="11">
    <source>
        <dbReference type="SAM" id="MobiDB-lite"/>
    </source>
</evidence>
<dbReference type="FunCoup" id="A7SJ76">
    <property type="interactions" value="63"/>
</dbReference>
<gene>
    <name evidence="13" type="ORF">NEMVEDRAFT_v1g120322</name>
</gene>
<proteinExistence type="inferred from homology"/>
<dbReference type="GO" id="GO:0005813">
    <property type="term" value="C:centrosome"/>
    <property type="evidence" value="ECO:0007669"/>
    <property type="project" value="UniProtKB-SubCell"/>
</dbReference>
<name>A7SJ76_NEMVE</name>
<dbReference type="InterPro" id="IPR051889">
    <property type="entry name" value="CEP41"/>
</dbReference>
<feature type="non-terminal residue" evidence="13">
    <location>
        <position position="1"/>
    </location>
</feature>
<dbReference type="PANTHER" id="PTHR44390">
    <property type="entry name" value="CENTROSOMAL PROTEIN OF 41 KDA"/>
    <property type="match status" value="1"/>
</dbReference>
<keyword evidence="6" id="KW-0653">Protein transport</keyword>
<evidence type="ECO:0000256" key="9">
    <source>
        <dbReference type="ARBA" id="ARBA00023273"/>
    </source>
</evidence>
<keyword evidence="7" id="KW-0969">Cilium</keyword>
<dbReference type="Proteomes" id="UP000001593">
    <property type="component" value="Unassembled WGS sequence"/>
</dbReference>
<dbReference type="STRING" id="45351.A7SJ76"/>
<feature type="region of interest" description="Disordered" evidence="11">
    <location>
        <begin position="66"/>
        <end position="94"/>
    </location>
</feature>
<evidence type="ECO:0000313" key="14">
    <source>
        <dbReference type="Proteomes" id="UP000001593"/>
    </source>
</evidence>
<dbReference type="GO" id="GO:0015031">
    <property type="term" value="P:protein transport"/>
    <property type="evidence" value="ECO:0007669"/>
    <property type="project" value="UniProtKB-KW"/>
</dbReference>